<name>A0A918UPZ2_9BACT</name>
<dbReference type="InterPro" id="IPR013737">
    <property type="entry name" value="Bac_rhamnosid_N"/>
</dbReference>
<dbReference type="PANTHER" id="PTHR33307:SF6">
    <property type="entry name" value="ALPHA-RHAMNOSIDASE (EUROFUNG)-RELATED"/>
    <property type="match status" value="1"/>
</dbReference>
<dbReference type="PANTHER" id="PTHR33307">
    <property type="entry name" value="ALPHA-RHAMNOSIDASE (EUROFUNG)"/>
    <property type="match status" value="1"/>
</dbReference>
<dbReference type="InterPro" id="IPR012341">
    <property type="entry name" value="6hp_glycosidase-like_sf"/>
</dbReference>
<reference evidence="8" key="1">
    <citation type="journal article" date="2014" name="Int. J. Syst. Evol. Microbiol.">
        <title>Complete genome sequence of Corynebacterium casei LMG S-19264T (=DSM 44701T), isolated from a smear-ripened cheese.</title>
        <authorList>
            <consortium name="US DOE Joint Genome Institute (JGI-PGF)"/>
            <person name="Walter F."/>
            <person name="Albersmeier A."/>
            <person name="Kalinowski J."/>
            <person name="Ruckert C."/>
        </authorList>
    </citation>
    <scope>NUCLEOTIDE SEQUENCE</scope>
    <source>
        <strain evidence="8">KCTC 12368</strain>
    </source>
</reference>
<evidence type="ECO:0000313" key="8">
    <source>
        <dbReference type="EMBL" id="GGZ25421.1"/>
    </source>
</evidence>
<dbReference type="GO" id="GO:0030596">
    <property type="term" value="F:alpha-L-rhamnosidase activity"/>
    <property type="evidence" value="ECO:0007669"/>
    <property type="project" value="UniProtKB-EC"/>
</dbReference>
<dbReference type="EC" id="3.2.1.40" evidence="2"/>
<dbReference type="RefSeq" id="WP_018473377.1">
    <property type="nucleotide sequence ID" value="NZ_BMWX01000003.1"/>
</dbReference>
<comment type="catalytic activity">
    <reaction evidence="1">
        <text>Hydrolysis of terminal non-reducing alpha-L-rhamnose residues in alpha-L-rhamnosides.</text>
        <dbReference type="EC" id="3.2.1.40"/>
    </reaction>
</comment>
<dbReference type="PIRSF" id="PIRSF010631">
    <property type="entry name" value="A-rhamnsds"/>
    <property type="match status" value="1"/>
</dbReference>
<comment type="caution">
    <text evidence="8">The sequence shown here is derived from an EMBL/GenBank/DDBJ whole genome shotgun (WGS) entry which is preliminary data.</text>
</comment>
<protein>
    <recommendedName>
        <fullName evidence="2">alpha-L-rhamnosidase</fullName>
        <ecNumber evidence="2">3.2.1.40</ecNumber>
    </recommendedName>
</protein>
<dbReference type="InterPro" id="IPR008902">
    <property type="entry name" value="Rhamnosid_concanavalin"/>
</dbReference>
<dbReference type="InterPro" id="IPR035398">
    <property type="entry name" value="Bac_rhamnosid_C"/>
</dbReference>
<dbReference type="Pfam" id="PF08531">
    <property type="entry name" value="Bac_rhamnosid_N"/>
    <property type="match status" value="1"/>
</dbReference>
<evidence type="ECO:0000256" key="1">
    <source>
        <dbReference type="ARBA" id="ARBA00001445"/>
    </source>
</evidence>
<feature type="domain" description="Alpha-L-rhamnosidase C-terminal" evidence="7">
    <location>
        <begin position="836"/>
        <end position="903"/>
    </location>
</feature>
<keyword evidence="3" id="KW-0378">Hydrolase</keyword>
<dbReference type="EMBL" id="BMWX01000003">
    <property type="protein sequence ID" value="GGZ25421.1"/>
    <property type="molecule type" value="Genomic_DNA"/>
</dbReference>
<evidence type="ECO:0000256" key="2">
    <source>
        <dbReference type="ARBA" id="ARBA00012652"/>
    </source>
</evidence>
<dbReference type="GO" id="GO:0005975">
    <property type="term" value="P:carbohydrate metabolic process"/>
    <property type="evidence" value="ECO:0007669"/>
    <property type="project" value="InterPro"/>
</dbReference>
<evidence type="ECO:0000259" key="5">
    <source>
        <dbReference type="Pfam" id="PF08531"/>
    </source>
</evidence>
<dbReference type="Pfam" id="PF25788">
    <property type="entry name" value="Ig_Rha78A_N"/>
    <property type="match status" value="1"/>
</dbReference>
<feature type="domain" description="Alpha-L-rhamnosidase six-hairpin glycosidase" evidence="6">
    <location>
        <begin position="482"/>
        <end position="833"/>
    </location>
</feature>
<dbReference type="InterPro" id="IPR035396">
    <property type="entry name" value="Bac_rhamnosid6H"/>
</dbReference>
<evidence type="ECO:0000259" key="7">
    <source>
        <dbReference type="Pfam" id="PF17390"/>
    </source>
</evidence>
<feature type="domain" description="Bacterial alpha-L-rhamnosidase N-terminal" evidence="5">
    <location>
        <begin position="190"/>
        <end position="361"/>
    </location>
</feature>
<evidence type="ECO:0000259" key="6">
    <source>
        <dbReference type="Pfam" id="PF17389"/>
    </source>
</evidence>
<dbReference type="InterPro" id="IPR008928">
    <property type="entry name" value="6-hairpin_glycosidase_sf"/>
</dbReference>
<dbReference type="Gene3D" id="2.60.120.260">
    <property type="entry name" value="Galactose-binding domain-like"/>
    <property type="match status" value="2"/>
</dbReference>
<feature type="domain" description="Alpha-L-rhamnosidase concanavalin-like" evidence="4">
    <location>
        <begin position="373"/>
        <end position="476"/>
    </location>
</feature>
<proteinExistence type="predicted"/>
<dbReference type="Gene3D" id="2.60.420.10">
    <property type="entry name" value="Maltose phosphorylase, domain 3"/>
    <property type="match status" value="1"/>
</dbReference>
<dbReference type="InterPro" id="IPR016007">
    <property type="entry name" value="Alpha_rhamnosid"/>
</dbReference>
<dbReference type="Gene3D" id="1.50.10.10">
    <property type="match status" value="1"/>
</dbReference>
<accession>A0A918UPZ2</accession>
<organism evidence="8 9">
    <name type="scientific">Echinicola pacifica</name>
    <dbReference type="NCBI Taxonomy" id="346377"/>
    <lineage>
        <taxon>Bacteria</taxon>
        <taxon>Pseudomonadati</taxon>
        <taxon>Bacteroidota</taxon>
        <taxon>Cytophagia</taxon>
        <taxon>Cytophagales</taxon>
        <taxon>Cyclobacteriaceae</taxon>
        <taxon>Echinicola</taxon>
    </lineage>
</organism>
<dbReference type="InterPro" id="IPR013783">
    <property type="entry name" value="Ig-like_fold"/>
</dbReference>
<dbReference type="AlphaFoldDB" id="A0A918UPZ2"/>
<gene>
    <name evidence="8" type="ORF">GCM10007049_17420</name>
</gene>
<dbReference type="Pfam" id="PF17389">
    <property type="entry name" value="Bac_rhamnosid6H"/>
    <property type="match status" value="1"/>
</dbReference>
<reference evidence="8" key="2">
    <citation type="submission" date="2020-09" db="EMBL/GenBank/DDBJ databases">
        <authorList>
            <person name="Sun Q."/>
            <person name="Kim S."/>
        </authorList>
    </citation>
    <scope>NUCLEOTIDE SEQUENCE</scope>
    <source>
        <strain evidence="8">KCTC 12368</strain>
    </source>
</reference>
<evidence type="ECO:0000256" key="3">
    <source>
        <dbReference type="ARBA" id="ARBA00022801"/>
    </source>
</evidence>
<dbReference type="SUPFAM" id="SSF48208">
    <property type="entry name" value="Six-hairpin glycosidases"/>
    <property type="match status" value="1"/>
</dbReference>
<evidence type="ECO:0000259" key="4">
    <source>
        <dbReference type="Pfam" id="PF05592"/>
    </source>
</evidence>
<dbReference type="Proteomes" id="UP000619457">
    <property type="component" value="Unassembled WGS sequence"/>
</dbReference>
<dbReference type="Pfam" id="PF05592">
    <property type="entry name" value="Bac_rhamnosid"/>
    <property type="match status" value="1"/>
</dbReference>
<dbReference type="Pfam" id="PF17390">
    <property type="entry name" value="Bac_rhamnosid_C"/>
    <property type="match status" value="1"/>
</dbReference>
<dbReference type="Gene3D" id="2.60.40.10">
    <property type="entry name" value="Immunoglobulins"/>
    <property type="match status" value="1"/>
</dbReference>
<sequence length="944" mass="107405">MKHISILLILFLFALHQPLIGQSLDFKELSCNSMINPLGIETANPLLSWQLTADGYNREQSAYHVLVASSPEKLSAEKADLWDSQLIHSSQSVNINYRGAPLQAKKRYYWKVMIVDEKGQSSDWSPVQHFEMALMEQRNWGDSQWISLREDSRTSEHRYRDYQTSQMQQPTKVTSQAAGYFRKLIDTPTDVQSARAYICGLGYYELYINGQKTGDHVLDPAPSNYDKEAYYVAYDVTDQLQAGKNALGIILGNGFYGQNISWKNDPESDRDLSYGMPAVKLLLELTYEDGTEEVFFTDSSWKESTGPIVFDNIYGGDTYDARYEINGWNESAYDDSQWNKVKVVSPEVRNISAQQIPPIRKLQELSAKRVFKSTSGKWIVDFGQNIAGWVKLQVQEKEGALIQIITTEALTQDGKDIFPGATGGGANGMKQLYEYVCKGSGMETWEPKFSYHGFRYAEITGISSKPDVETLKAVLVATAIDDKGHFSSNDPLLNKMNTVSKWTIVDNIHGIPEDCPHREKCGWLGDSHAFCEYALYNYEMNNFYKKYMEDIRTQMRPAPGINQPERIFQVPTMIAPGKRTSSLAKLDWGVATMYLPWYNYLYYGDTAIVREFYPEMKGLTEYYLTFKDDQGIIQDGMGDWCPPRWDRRLNPEAMECDPVISANAYFYDILQAMETMARINEDHSYAQSLAQEKDALFEAFNKTYLIDIPATEYKWYGSQTATVMALQFGMVPEDQFDAVLEGLVYDIKVVKGGHHSTGIHGNRYIYTVLSKYGKENLAYEILTTPTFPSQAFVLNYGFTTWPERQFEWDKVENLTNSLNHPMHSGFAAYFFESLGGIKTTQEKPGFKEFTVQPIFPDQITQTEVLVPTRYGNIQNSWKLEGSDFSMQLTVPFNTKARVILTDVQWAALMVNGEKFPKATRKELPGGSALILGSGVYTLSYPHIR</sequence>
<keyword evidence="9" id="KW-1185">Reference proteome</keyword>
<evidence type="ECO:0000313" key="9">
    <source>
        <dbReference type="Proteomes" id="UP000619457"/>
    </source>
</evidence>